<evidence type="ECO:0000313" key="4">
    <source>
        <dbReference type="Proteomes" id="UP001632038"/>
    </source>
</evidence>
<gene>
    <name evidence="3" type="ORF">CASFOL_006821</name>
</gene>
<dbReference type="InterPro" id="IPR017451">
    <property type="entry name" value="F-box-assoc_interact_dom"/>
</dbReference>
<sequence>MKHGIYSDYSLIDIPIYFLSSIQLLEIFMVKLLNMNDDDDDPTEKPSSSAQIVASIDDLLIQIIHCLRLKPVVQFRLVSKYWNSLILNPKLCLSCNRPAVGLIFDGLYKGPGISKTSYIFFLDKSTCSPFRMLHPFTDPWYRDCKILQSCNGLLLCVKKRACPKYYVCNPTTRKYIELPEVVFDHSRQSIHGMYLAFDPSKSPHYYKVVCVLRCLRGWLISFEVYSSETGSWRKGGQIFKEITHFDFEDGVYWNGAIHWYPRCVYLNLDCDETETREFPRPQRKGYDKNDYYFGESGDHLHFVDAYKTVSEFIVYEMRRDYSEWFVKYKVNIPEMKTDHYEWIIQYKDIVSDSSRRCAVVVRGKDDKDWFLVIAIGKRIIWYNFGMKTCETLYDFGSTVEGGSVYWGRKCPFQYIESLNSV</sequence>
<dbReference type="Pfam" id="PF00646">
    <property type="entry name" value="F-box"/>
    <property type="match status" value="1"/>
</dbReference>
<proteinExistence type="predicted"/>
<name>A0ABD3E7V3_9LAMI</name>
<evidence type="ECO:0000259" key="2">
    <source>
        <dbReference type="Pfam" id="PF08268"/>
    </source>
</evidence>
<dbReference type="AlphaFoldDB" id="A0ABD3E7V3"/>
<dbReference type="NCBIfam" id="TIGR01640">
    <property type="entry name" value="F_box_assoc_1"/>
    <property type="match status" value="1"/>
</dbReference>
<dbReference type="PANTHER" id="PTHR35546:SF134">
    <property type="entry name" value="F-BOX ASSOCIATED DOMAIN-CONTAINING PROTEIN"/>
    <property type="match status" value="1"/>
</dbReference>
<dbReference type="EMBL" id="JAVIJP010000007">
    <property type="protein sequence ID" value="KAL3650418.1"/>
    <property type="molecule type" value="Genomic_DNA"/>
</dbReference>
<organism evidence="3 4">
    <name type="scientific">Castilleja foliolosa</name>
    <dbReference type="NCBI Taxonomy" id="1961234"/>
    <lineage>
        <taxon>Eukaryota</taxon>
        <taxon>Viridiplantae</taxon>
        <taxon>Streptophyta</taxon>
        <taxon>Embryophyta</taxon>
        <taxon>Tracheophyta</taxon>
        <taxon>Spermatophyta</taxon>
        <taxon>Magnoliopsida</taxon>
        <taxon>eudicotyledons</taxon>
        <taxon>Gunneridae</taxon>
        <taxon>Pentapetalae</taxon>
        <taxon>asterids</taxon>
        <taxon>lamiids</taxon>
        <taxon>Lamiales</taxon>
        <taxon>Orobanchaceae</taxon>
        <taxon>Pedicularideae</taxon>
        <taxon>Castillejinae</taxon>
        <taxon>Castilleja</taxon>
    </lineage>
</organism>
<evidence type="ECO:0000313" key="3">
    <source>
        <dbReference type="EMBL" id="KAL3650418.1"/>
    </source>
</evidence>
<dbReference type="SUPFAM" id="SSF81383">
    <property type="entry name" value="F-box domain"/>
    <property type="match status" value="1"/>
</dbReference>
<dbReference type="PANTHER" id="PTHR35546">
    <property type="entry name" value="F-BOX PROTEIN INTERACTION DOMAIN PROTEIN-RELATED"/>
    <property type="match status" value="1"/>
</dbReference>
<feature type="domain" description="F-box associated beta-propeller type 3" evidence="2">
    <location>
        <begin position="144"/>
        <end position="259"/>
    </location>
</feature>
<protein>
    <recommendedName>
        <fullName evidence="5">F-box domain-containing protein</fullName>
    </recommendedName>
</protein>
<keyword evidence="4" id="KW-1185">Reference proteome</keyword>
<dbReference type="InterPro" id="IPR001810">
    <property type="entry name" value="F-box_dom"/>
</dbReference>
<dbReference type="Proteomes" id="UP001632038">
    <property type="component" value="Unassembled WGS sequence"/>
</dbReference>
<evidence type="ECO:0000259" key="1">
    <source>
        <dbReference type="Pfam" id="PF00646"/>
    </source>
</evidence>
<dbReference type="InterPro" id="IPR013187">
    <property type="entry name" value="F-box-assoc_dom_typ3"/>
</dbReference>
<dbReference type="Pfam" id="PF08268">
    <property type="entry name" value="FBA_3"/>
    <property type="match status" value="1"/>
</dbReference>
<dbReference type="InterPro" id="IPR036047">
    <property type="entry name" value="F-box-like_dom_sf"/>
</dbReference>
<dbReference type="InterPro" id="IPR055290">
    <property type="entry name" value="At3g26010-like"/>
</dbReference>
<comment type="caution">
    <text evidence="3">The sequence shown here is derived from an EMBL/GenBank/DDBJ whole genome shotgun (WGS) entry which is preliminary data.</text>
</comment>
<evidence type="ECO:0008006" key="5">
    <source>
        <dbReference type="Google" id="ProtNLM"/>
    </source>
</evidence>
<reference evidence="4" key="1">
    <citation type="journal article" date="2024" name="IScience">
        <title>Strigolactones Initiate the Formation of Haustorium-like Structures in Castilleja.</title>
        <authorList>
            <person name="Buerger M."/>
            <person name="Peterson D."/>
            <person name="Chory J."/>
        </authorList>
    </citation>
    <scope>NUCLEOTIDE SEQUENCE [LARGE SCALE GENOMIC DNA]</scope>
</reference>
<accession>A0ABD3E7V3</accession>
<feature type="domain" description="F-box" evidence="1">
    <location>
        <begin position="57"/>
        <end position="92"/>
    </location>
</feature>